<dbReference type="Proteomes" id="UP000000753">
    <property type="component" value="Chromosome"/>
</dbReference>
<accession>B8CJN8</accession>
<organism evidence="1 2">
    <name type="scientific">Shewanella piezotolerans (strain WP3 / JCM 13877)</name>
    <dbReference type="NCBI Taxonomy" id="225849"/>
    <lineage>
        <taxon>Bacteria</taxon>
        <taxon>Pseudomonadati</taxon>
        <taxon>Pseudomonadota</taxon>
        <taxon>Gammaproteobacteria</taxon>
        <taxon>Alteromonadales</taxon>
        <taxon>Shewanellaceae</taxon>
        <taxon>Shewanella</taxon>
    </lineage>
</organism>
<reference evidence="1 2" key="1">
    <citation type="journal article" date="2008" name="PLoS ONE">
        <title>Environmental adaptation: genomic analysis of the piezotolerant and psychrotolerant deep-sea iron reducing bacterium Shewanella piezotolerans WP3.</title>
        <authorList>
            <person name="Wang F."/>
            <person name="Wang J."/>
            <person name="Jian H."/>
            <person name="Zhang B."/>
            <person name="Li S."/>
            <person name="Wang F."/>
            <person name="Zeng X."/>
            <person name="Gao L."/>
            <person name="Bartlett D.H."/>
            <person name="Yu J."/>
            <person name="Hu S."/>
            <person name="Xiao X."/>
        </authorList>
    </citation>
    <scope>NUCLEOTIDE SEQUENCE [LARGE SCALE GENOMIC DNA]</scope>
    <source>
        <strain evidence="2">WP3 / JCM 13877</strain>
    </source>
</reference>
<gene>
    <name evidence="1" type="ordered locus">swp_1348</name>
</gene>
<dbReference type="KEGG" id="swp:swp_1348"/>
<name>B8CJN8_SHEPW</name>
<proteinExistence type="predicted"/>
<dbReference type="EMBL" id="CP000472">
    <property type="protein sequence ID" value="ACJ28135.1"/>
    <property type="molecule type" value="Genomic_DNA"/>
</dbReference>
<evidence type="ECO:0000313" key="1">
    <source>
        <dbReference type="EMBL" id="ACJ28135.1"/>
    </source>
</evidence>
<sequence length="34" mass="4057">MNREQHASSIDAAPRRIWHYVDWNFGTENKVITI</sequence>
<keyword evidence="2" id="KW-1185">Reference proteome</keyword>
<evidence type="ECO:0000313" key="2">
    <source>
        <dbReference type="Proteomes" id="UP000000753"/>
    </source>
</evidence>
<dbReference type="STRING" id="225849.swp_1348"/>
<dbReference type="AlphaFoldDB" id="B8CJN8"/>
<dbReference type="HOGENOM" id="CLU_3375961_0_0_6"/>
<protein>
    <submittedName>
        <fullName evidence="1">Uncharacterized protein</fullName>
    </submittedName>
</protein>